<organism evidence="2 3">
    <name type="scientific">Pseudovibrio japonicus</name>
    <dbReference type="NCBI Taxonomy" id="366534"/>
    <lineage>
        <taxon>Bacteria</taxon>
        <taxon>Pseudomonadati</taxon>
        <taxon>Pseudomonadota</taxon>
        <taxon>Alphaproteobacteria</taxon>
        <taxon>Hyphomicrobiales</taxon>
        <taxon>Stappiaceae</taxon>
        <taxon>Pseudovibrio</taxon>
    </lineage>
</organism>
<evidence type="ECO:0008006" key="4">
    <source>
        <dbReference type="Google" id="ProtNLM"/>
    </source>
</evidence>
<dbReference type="EMBL" id="BMXE01000001">
    <property type="protein sequence ID" value="GHB19929.1"/>
    <property type="molecule type" value="Genomic_DNA"/>
</dbReference>
<accession>A0ABQ3DXX9</accession>
<sequence length="281" mass="31816">MPPEDGSFLSKLGIYVFSSVSTVFAFLCTEPGAAFTKGLTGETPSFWFEQAGYELREGAEWIAEQMATDQANAAEPMPDKILATLDDETSCKTAARLVTSMARGLLEKDTNELNKIGMDIGNLPDALEARADFYAACIDNQNVKRIGFTPDDDFPIPRTSFPERAQKPERREKDEEPPNWQISIESIYVTSPNWDQEDQKARQWKGKDQTRRDCSFVIEDSEFWQLVKKKNLHVGVLDNLKVQWARQLINGKAKNRRVLRVLEFNGDKLAEPLTSTQSRQS</sequence>
<dbReference type="RefSeq" id="WP_189435038.1">
    <property type="nucleotide sequence ID" value="NZ_BMXE01000001.1"/>
</dbReference>
<comment type="caution">
    <text evidence="2">The sequence shown here is derived from an EMBL/GenBank/DDBJ whole genome shotgun (WGS) entry which is preliminary data.</text>
</comment>
<dbReference type="Proteomes" id="UP000637980">
    <property type="component" value="Unassembled WGS sequence"/>
</dbReference>
<evidence type="ECO:0000256" key="1">
    <source>
        <dbReference type="SAM" id="MobiDB-lite"/>
    </source>
</evidence>
<protein>
    <recommendedName>
        <fullName evidence="4">Lipoprotein</fullName>
    </recommendedName>
</protein>
<evidence type="ECO:0000313" key="2">
    <source>
        <dbReference type="EMBL" id="GHB19929.1"/>
    </source>
</evidence>
<feature type="region of interest" description="Disordered" evidence="1">
    <location>
        <begin position="148"/>
        <end position="178"/>
    </location>
</feature>
<feature type="compositionally biased region" description="Basic and acidic residues" evidence="1">
    <location>
        <begin position="164"/>
        <end position="176"/>
    </location>
</feature>
<gene>
    <name evidence="2" type="ORF">GCM10007094_04850</name>
</gene>
<evidence type="ECO:0000313" key="3">
    <source>
        <dbReference type="Proteomes" id="UP000637980"/>
    </source>
</evidence>
<keyword evidence="3" id="KW-1185">Reference proteome</keyword>
<name>A0ABQ3DXX9_9HYPH</name>
<reference evidence="3" key="1">
    <citation type="journal article" date="2019" name="Int. J. Syst. Evol. Microbiol.">
        <title>The Global Catalogue of Microorganisms (GCM) 10K type strain sequencing project: providing services to taxonomists for standard genome sequencing and annotation.</title>
        <authorList>
            <consortium name="The Broad Institute Genomics Platform"/>
            <consortium name="The Broad Institute Genome Sequencing Center for Infectious Disease"/>
            <person name="Wu L."/>
            <person name="Ma J."/>
        </authorList>
    </citation>
    <scope>NUCLEOTIDE SEQUENCE [LARGE SCALE GENOMIC DNA]</scope>
    <source>
        <strain evidence="3">KCTC 12861</strain>
    </source>
</reference>
<proteinExistence type="predicted"/>